<evidence type="ECO:0000259" key="12">
    <source>
        <dbReference type="PROSITE" id="PS50206"/>
    </source>
</evidence>
<keyword evidence="7 11" id="KW-0694">RNA-binding</keyword>
<dbReference type="Pfam" id="PF22025">
    <property type="entry name" value="ThiI_fer"/>
    <property type="match status" value="1"/>
</dbReference>
<feature type="active site" description="Cysteine persulfide intermediate" evidence="11">
    <location>
        <position position="456"/>
    </location>
</feature>
<keyword evidence="3 11" id="KW-0820">tRNA-binding</keyword>
<evidence type="ECO:0000313" key="15">
    <source>
        <dbReference type="Proteomes" id="UP000690515"/>
    </source>
</evidence>
<dbReference type="HAMAP" id="MF_00021">
    <property type="entry name" value="ThiI"/>
    <property type="match status" value="1"/>
</dbReference>
<feature type="binding site" evidence="11">
    <location>
        <position position="298"/>
    </location>
    <ligand>
        <name>ATP</name>
        <dbReference type="ChEBI" id="CHEBI:30616"/>
    </ligand>
</feature>
<dbReference type="PROSITE" id="PS50206">
    <property type="entry name" value="RHODANESE_3"/>
    <property type="match status" value="1"/>
</dbReference>
<comment type="caution">
    <text evidence="11">Lacks conserved residue(s) required for the propagation of feature annotation.</text>
</comment>
<dbReference type="Gene3D" id="3.30.2130.30">
    <property type="match status" value="1"/>
</dbReference>
<keyword evidence="10" id="KW-0676">Redox-active center</keyword>
<keyword evidence="4 11" id="KW-0808">Transferase</keyword>
<dbReference type="PANTHER" id="PTHR43209:SF1">
    <property type="entry name" value="TRNA SULFURTRANSFERASE"/>
    <property type="match status" value="1"/>
</dbReference>
<dbReference type="EC" id="2.8.1.4" evidence="11"/>
<sequence>MNFVVKIFPEITIKSKPVRQRFVKQLRRNIRTLLRPIDPGIDVTGTWDKIIVSTEQQDEQVCWQIREQLEHTPGICHILEVVDFPLLDLDDITEKAYQVMGETIRGKTFCVRCQRNGHHDFSSIEVERYVGGGLLQRVQDCSVKLKGPDVTVRIEIHHKQLYIVRERHLGIGGYPLGTQDAVLSLISGGFDSTVSSFLTMKRGVLTHFCFFNLGGHAHEIGVKEVAYYLWSKYGASHRVKFITVPFEGVVEEILTKVDNSYMGVVLKRMMLRAADKVAENLDVHALVTGEAISQVSSQTLPNLGVINEATNRLVIRPLITMDKQDIIDTAARIGTAEFAKHMPEYCGVISVNPTTRAKPEKVSREEQAFDVAVLEQALDNASVVSIHEVMQDDRQIHEVEIDEELPEHAIVIDIRHPDEEEHKPLELDSEVMTVPFYQLSRVFAELDRNRRYYLYCEKGVMSQLHALHLLDEGYKNVKVYRPA</sequence>
<dbReference type="PANTHER" id="PTHR43209">
    <property type="entry name" value="TRNA SULFURTRANSFERASE"/>
    <property type="match status" value="1"/>
</dbReference>
<feature type="binding site" evidence="11">
    <location>
        <position position="267"/>
    </location>
    <ligand>
        <name>ATP</name>
        <dbReference type="ChEBI" id="CHEBI:30616"/>
    </ligand>
</feature>
<evidence type="ECO:0000256" key="10">
    <source>
        <dbReference type="ARBA" id="ARBA00023284"/>
    </source>
</evidence>
<keyword evidence="6 11" id="KW-0067">ATP-binding</keyword>
<reference evidence="14 15" key="1">
    <citation type="submission" date="2021-04" db="EMBL/GenBank/DDBJ databases">
        <authorList>
            <person name="Pira H."/>
            <person name="Risdian C."/>
            <person name="Wink J."/>
        </authorList>
    </citation>
    <scope>NUCLEOTIDE SEQUENCE [LARGE SCALE GENOMIC DNA]</scope>
    <source>
        <strain evidence="14 15">WH53</strain>
    </source>
</reference>
<keyword evidence="15" id="KW-1185">Reference proteome</keyword>
<dbReference type="Pfam" id="PF02568">
    <property type="entry name" value="ThiI"/>
    <property type="match status" value="1"/>
</dbReference>
<evidence type="ECO:0000256" key="6">
    <source>
        <dbReference type="ARBA" id="ARBA00022840"/>
    </source>
</evidence>
<dbReference type="InterPro" id="IPR050102">
    <property type="entry name" value="tRNA_sulfurtransferase_ThiI"/>
</dbReference>
<protein>
    <recommendedName>
        <fullName evidence="11">tRNA sulfurtransferase</fullName>
        <ecNumber evidence="11">2.8.1.4</ecNumber>
    </recommendedName>
    <alternativeName>
        <fullName evidence="11">Sulfur carrier protein ThiS sulfurtransferase</fullName>
    </alternativeName>
    <alternativeName>
        <fullName evidence="11">Thiamine biosynthesis protein ThiI</fullName>
    </alternativeName>
    <alternativeName>
        <fullName evidence="11">tRNA 4-thiouridine synthase</fullName>
    </alternativeName>
</protein>
<dbReference type="SMART" id="SM00981">
    <property type="entry name" value="THUMP"/>
    <property type="match status" value="1"/>
</dbReference>
<dbReference type="InterPro" id="IPR036873">
    <property type="entry name" value="Rhodanese-like_dom_sf"/>
</dbReference>
<comment type="similarity">
    <text evidence="11">Belongs to the ThiI family.</text>
</comment>
<comment type="catalytic activity">
    <reaction evidence="11">
        <text>[ThiI sulfur-carrier protein]-S-sulfanyl-L-cysteine + a uridine in tRNA + 2 reduced [2Fe-2S]-[ferredoxin] + ATP + H(+) = [ThiI sulfur-carrier protein]-L-cysteine + a 4-thiouridine in tRNA + 2 oxidized [2Fe-2S]-[ferredoxin] + AMP + diphosphate</text>
        <dbReference type="Rhea" id="RHEA:24176"/>
        <dbReference type="Rhea" id="RHEA-COMP:10000"/>
        <dbReference type="Rhea" id="RHEA-COMP:10001"/>
        <dbReference type="Rhea" id="RHEA-COMP:13337"/>
        <dbReference type="Rhea" id="RHEA-COMP:13338"/>
        <dbReference type="Rhea" id="RHEA-COMP:13339"/>
        <dbReference type="Rhea" id="RHEA-COMP:13340"/>
        <dbReference type="ChEBI" id="CHEBI:15378"/>
        <dbReference type="ChEBI" id="CHEBI:29950"/>
        <dbReference type="ChEBI" id="CHEBI:30616"/>
        <dbReference type="ChEBI" id="CHEBI:33019"/>
        <dbReference type="ChEBI" id="CHEBI:33737"/>
        <dbReference type="ChEBI" id="CHEBI:33738"/>
        <dbReference type="ChEBI" id="CHEBI:61963"/>
        <dbReference type="ChEBI" id="CHEBI:65315"/>
        <dbReference type="ChEBI" id="CHEBI:136798"/>
        <dbReference type="ChEBI" id="CHEBI:456215"/>
        <dbReference type="EC" id="2.8.1.4"/>
    </reaction>
</comment>
<evidence type="ECO:0000256" key="5">
    <source>
        <dbReference type="ARBA" id="ARBA00022741"/>
    </source>
</evidence>
<evidence type="ECO:0000256" key="7">
    <source>
        <dbReference type="ARBA" id="ARBA00022884"/>
    </source>
</evidence>
<gene>
    <name evidence="11 14" type="primary">thiI</name>
    <name evidence="14" type="ORF">KCG35_00895</name>
</gene>
<evidence type="ECO:0000259" key="13">
    <source>
        <dbReference type="PROSITE" id="PS51165"/>
    </source>
</evidence>
<dbReference type="InterPro" id="IPR004114">
    <property type="entry name" value="THUMP_dom"/>
</dbReference>
<evidence type="ECO:0000256" key="2">
    <source>
        <dbReference type="ARBA" id="ARBA00022490"/>
    </source>
</evidence>
<dbReference type="NCBIfam" id="TIGR00342">
    <property type="entry name" value="tRNA uracil 4-sulfurtransferase ThiI"/>
    <property type="match status" value="1"/>
</dbReference>
<dbReference type="InterPro" id="IPR014729">
    <property type="entry name" value="Rossmann-like_a/b/a_fold"/>
</dbReference>
<dbReference type="PROSITE" id="PS51165">
    <property type="entry name" value="THUMP"/>
    <property type="match status" value="1"/>
</dbReference>
<dbReference type="CDD" id="cd00158">
    <property type="entry name" value="RHOD"/>
    <property type="match status" value="1"/>
</dbReference>
<keyword evidence="5 11" id="KW-0547">Nucleotide-binding</keyword>
<evidence type="ECO:0000256" key="8">
    <source>
        <dbReference type="ARBA" id="ARBA00022977"/>
    </source>
</evidence>
<feature type="domain" description="Rhodanese" evidence="12">
    <location>
        <begin position="438"/>
        <end position="480"/>
    </location>
</feature>
<dbReference type="Pfam" id="PF02926">
    <property type="entry name" value="THUMP"/>
    <property type="match status" value="1"/>
</dbReference>
<accession>A0ABS5Z771</accession>
<proteinExistence type="inferred from homology"/>
<evidence type="ECO:0000256" key="9">
    <source>
        <dbReference type="ARBA" id="ARBA00023157"/>
    </source>
</evidence>
<dbReference type="SUPFAM" id="SSF52402">
    <property type="entry name" value="Adenine nucleotide alpha hydrolases-like"/>
    <property type="match status" value="1"/>
</dbReference>
<feature type="domain" description="THUMP" evidence="13">
    <location>
        <begin position="63"/>
        <end position="167"/>
    </location>
</feature>
<dbReference type="InterPro" id="IPR026340">
    <property type="entry name" value="THII_Thiazole_biosynth_dom"/>
</dbReference>
<feature type="binding site" evidence="11">
    <location>
        <begin position="185"/>
        <end position="186"/>
    </location>
    <ligand>
        <name>ATP</name>
        <dbReference type="ChEBI" id="CHEBI:30616"/>
    </ligand>
</feature>
<dbReference type="SUPFAM" id="SSF143437">
    <property type="entry name" value="THUMP domain-like"/>
    <property type="match status" value="1"/>
</dbReference>
<comment type="subcellular location">
    <subcellularLocation>
        <location evidence="1 11">Cytoplasm</location>
    </subcellularLocation>
</comment>
<dbReference type="GO" id="GO:0140741">
    <property type="term" value="F:tRNA-uracil-4 sulfurtransferase activity"/>
    <property type="evidence" value="ECO:0007669"/>
    <property type="project" value="UniProtKB-EC"/>
</dbReference>
<keyword evidence="8 11" id="KW-0784">Thiamine biosynthesis</keyword>
<dbReference type="InterPro" id="IPR003720">
    <property type="entry name" value="tRNA_STrfase"/>
</dbReference>
<evidence type="ECO:0000313" key="14">
    <source>
        <dbReference type="EMBL" id="MBU2709608.1"/>
    </source>
</evidence>
<comment type="caution">
    <text evidence="14">The sequence shown here is derived from an EMBL/GenBank/DDBJ whole genome shotgun (WGS) entry which is preliminary data.</text>
</comment>
<comment type="pathway">
    <text evidence="11">Cofactor biosynthesis; thiamine diphosphate biosynthesis.</text>
</comment>
<comment type="function">
    <text evidence="11">Catalyzes the ATP-dependent transfer of a sulfur to tRNA to produce 4-thiouridine in position 8 of tRNAs, which functions as a near-UV photosensor. Also catalyzes the transfer of sulfur to the sulfur carrier protein ThiS, forming ThiS-thiocarboxylate. This is a step in the synthesis of thiazole, in the thiamine biosynthesis pathway. The sulfur is donated as persulfide by IscS.</text>
</comment>
<dbReference type="InterPro" id="IPR049961">
    <property type="entry name" value="ThiI_N"/>
</dbReference>
<organism evidence="14 15">
    <name type="scientific">Zooshikella harenae</name>
    <dbReference type="NCBI Taxonomy" id="2827238"/>
    <lineage>
        <taxon>Bacteria</taxon>
        <taxon>Pseudomonadati</taxon>
        <taxon>Pseudomonadota</taxon>
        <taxon>Gammaproteobacteria</taxon>
        <taxon>Oceanospirillales</taxon>
        <taxon>Zooshikellaceae</taxon>
        <taxon>Zooshikella</taxon>
    </lineage>
</organism>
<dbReference type="InterPro" id="IPR054173">
    <property type="entry name" value="ThiI_fer"/>
</dbReference>
<dbReference type="Gene3D" id="3.40.250.10">
    <property type="entry name" value="Rhodanese-like domain"/>
    <property type="match status" value="1"/>
</dbReference>
<dbReference type="NCBIfam" id="TIGR04271">
    <property type="entry name" value="ThiI_C_thiazole"/>
    <property type="match status" value="1"/>
</dbReference>
<evidence type="ECO:0000256" key="3">
    <source>
        <dbReference type="ARBA" id="ARBA00022555"/>
    </source>
</evidence>
<evidence type="ECO:0000256" key="4">
    <source>
        <dbReference type="ARBA" id="ARBA00022679"/>
    </source>
</evidence>
<evidence type="ECO:0000256" key="1">
    <source>
        <dbReference type="ARBA" id="ARBA00004496"/>
    </source>
</evidence>
<evidence type="ECO:0000256" key="11">
    <source>
        <dbReference type="HAMAP-Rule" id="MF_00021"/>
    </source>
</evidence>
<keyword evidence="9" id="KW-1015">Disulfide bond</keyword>
<dbReference type="Gene3D" id="3.40.50.620">
    <property type="entry name" value="HUPs"/>
    <property type="match status" value="1"/>
</dbReference>
<dbReference type="SUPFAM" id="SSF52821">
    <property type="entry name" value="Rhodanese/Cell cycle control phosphatase"/>
    <property type="match status" value="1"/>
</dbReference>
<feature type="binding site" evidence="11">
    <location>
        <position position="289"/>
    </location>
    <ligand>
        <name>ATP</name>
        <dbReference type="ChEBI" id="CHEBI:30616"/>
    </ligand>
</feature>
<name>A0ABS5Z771_9GAMM</name>
<dbReference type="EMBL" id="JAGSOY010000001">
    <property type="protein sequence ID" value="MBU2709608.1"/>
    <property type="molecule type" value="Genomic_DNA"/>
</dbReference>
<dbReference type="RefSeq" id="WP_215817773.1">
    <property type="nucleotide sequence ID" value="NZ_JAGSOY010000001.1"/>
</dbReference>
<dbReference type="CDD" id="cd01712">
    <property type="entry name" value="PPase_ThiI"/>
    <property type="match status" value="1"/>
</dbReference>
<dbReference type="InterPro" id="IPR020536">
    <property type="entry name" value="ThiI_AANH"/>
</dbReference>
<dbReference type="CDD" id="cd11716">
    <property type="entry name" value="THUMP_ThiI"/>
    <property type="match status" value="1"/>
</dbReference>
<dbReference type="InterPro" id="IPR049962">
    <property type="entry name" value="THUMP_ThiI"/>
</dbReference>
<dbReference type="InterPro" id="IPR001763">
    <property type="entry name" value="Rhodanese-like_dom"/>
</dbReference>
<keyword evidence="2 11" id="KW-0963">Cytoplasm</keyword>
<dbReference type="Proteomes" id="UP000690515">
    <property type="component" value="Unassembled WGS sequence"/>
</dbReference>
<comment type="catalytic activity">
    <reaction evidence="11">
        <text>[ThiS sulfur-carrier protein]-C-terminal Gly-Gly-AMP + S-sulfanyl-L-cysteinyl-[cysteine desulfurase] + AH2 = [ThiS sulfur-carrier protein]-C-terminal-Gly-aminoethanethioate + L-cysteinyl-[cysteine desulfurase] + A + AMP + 2 H(+)</text>
        <dbReference type="Rhea" id="RHEA:43340"/>
        <dbReference type="Rhea" id="RHEA-COMP:12157"/>
        <dbReference type="Rhea" id="RHEA-COMP:12158"/>
        <dbReference type="Rhea" id="RHEA-COMP:12910"/>
        <dbReference type="Rhea" id="RHEA-COMP:19908"/>
        <dbReference type="ChEBI" id="CHEBI:13193"/>
        <dbReference type="ChEBI" id="CHEBI:15378"/>
        <dbReference type="ChEBI" id="CHEBI:17499"/>
        <dbReference type="ChEBI" id="CHEBI:29950"/>
        <dbReference type="ChEBI" id="CHEBI:61963"/>
        <dbReference type="ChEBI" id="CHEBI:90618"/>
        <dbReference type="ChEBI" id="CHEBI:232372"/>
        <dbReference type="ChEBI" id="CHEBI:456215"/>
    </reaction>
</comment>